<dbReference type="Pfam" id="PF06766">
    <property type="entry name" value="Hydrophobin_2"/>
    <property type="match status" value="1"/>
</dbReference>
<proteinExistence type="inferred from homology"/>
<accession>A0A317UW47</accession>
<dbReference type="GeneID" id="37057466"/>
<dbReference type="Proteomes" id="UP000246171">
    <property type="component" value="Unassembled WGS sequence"/>
</dbReference>
<evidence type="ECO:0000256" key="3">
    <source>
        <dbReference type="SAM" id="SignalP"/>
    </source>
</evidence>
<dbReference type="OrthoDB" id="10329300at2759"/>
<dbReference type="GO" id="GO:0005576">
    <property type="term" value="C:extracellular region"/>
    <property type="evidence" value="ECO:0007669"/>
    <property type="project" value="InterPro"/>
</dbReference>
<feature type="signal peptide" evidence="3">
    <location>
        <begin position="1"/>
        <end position="19"/>
    </location>
</feature>
<protein>
    <recommendedName>
        <fullName evidence="6">Hydrophobin 2</fullName>
    </recommendedName>
</protein>
<dbReference type="RefSeq" id="XP_025384915.1">
    <property type="nucleotide sequence ID" value="XM_025535504.1"/>
</dbReference>
<dbReference type="EMBL" id="MSFU01000025">
    <property type="protein sequence ID" value="PWY66264.1"/>
    <property type="molecule type" value="Genomic_DNA"/>
</dbReference>
<feature type="chain" id="PRO_5016408227" description="Hydrophobin 2" evidence="3">
    <location>
        <begin position="20"/>
        <end position="88"/>
    </location>
</feature>
<dbReference type="InterPro" id="IPR010636">
    <property type="entry name" value="Class_II_hydrophobin"/>
</dbReference>
<dbReference type="AlphaFoldDB" id="A0A317UW47"/>
<evidence type="ECO:0000256" key="1">
    <source>
        <dbReference type="ARBA" id="ARBA00009576"/>
    </source>
</evidence>
<dbReference type="Gene3D" id="3.20.120.10">
    <property type="entry name" value="Hydrophobin"/>
    <property type="match status" value="1"/>
</dbReference>
<dbReference type="VEuPathDB" id="FungiDB:BO83DRAFT_430146"/>
<sequence length="88" mass="9231">MKTFITTVLLVAASSLAAAQSICPDGTSPQCCLDDYMNGGVSFCTDPSRAPTSIPNLMDLCIEQSKDAKCCATPTFSEDLKPVCSGVF</sequence>
<keyword evidence="5" id="KW-1185">Reference proteome</keyword>
<comment type="similarity">
    <text evidence="1">Belongs to the cerato-ulmin hydrophobin family.</text>
</comment>
<evidence type="ECO:0008006" key="6">
    <source>
        <dbReference type="Google" id="ProtNLM"/>
    </source>
</evidence>
<comment type="caution">
    <text evidence="4">The sequence shown here is derived from an EMBL/GenBank/DDBJ whole genome shotgun (WGS) entry which is preliminary data.</text>
</comment>
<keyword evidence="2" id="KW-1015">Disulfide bond</keyword>
<dbReference type="SUPFAM" id="SSF101751">
    <property type="entry name" value="Hydrophobin II, HfbII"/>
    <property type="match status" value="1"/>
</dbReference>
<evidence type="ECO:0000256" key="2">
    <source>
        <dbReference type="ARBA" id="ARBA00023157"/>
    </source>
</evidence>
<evidence type="ECO:0000313" key="4">
    <source>
        <dbReference type="EMBL" id="PWY66264.1"/>
    </source>
</evidence>
<evidence type="ECO:0000313" key="5">
    <source>
        <dbReference type="Proteomes" id="UP000246171"/>
    </source>
</evidence>
<gene>
    <name evidence="4" type="ORF">BO83DRAFT_430146</name>
</gene>
<organism evidence="4 5">
    <name type="scientific">Aspergillus eucalypticola (strain CBS 122712 / IBT 29274)</name>
    <dbReference type="NCBI Taxonomy" id="1448314"/>
    <lineage>
        <taxon>Eukaryota</taxon>
        <taxon>Fungi</taxon>
        <taxon>Dikarya</taxon>
        <taxon>Ascomycota</taxon>
        <taxon>Pezizomycotina</taxon>
        <taxon>Eurotiomycetes</taxon>
        <taxon>Eurotiomycetidae</taxon>
        <taxon>Eurotiales</taxon>
        <taxon>Aspergillaceae</taxon>
        <taxon>Aspergillus</taxon>
        <taxon>Aspergillus subgen. Circumdati</taxon>
    </lineage>
</organism>
<keyword evidence="3" id="KW-0732">Signal</keyword>
<name>A0A317UW47_ASPEC</name>
<dbReference type="InterPro" id="IPR036686">
    <property type="entry name" value="Class_II_Hydrophobin_sf"/>
</dbReference>
<reference evidence="4" key="1">
    <citation type="submission" date="2016-12" db="EMBL/GenBank/DDBJ databases">
        <title>The genomes of Aspergillus section Nigri reveals drivers in fungal speciation.</title>
        <authorList>
            <consortium name="DOE Joint Genome Institute"/>
            <person name="Vesth T.C."/>
            <person name="Nybo J."/>
            <person name="Theobald S."/>
            <person name="Brandl J."/>
            <person name="Frisvad J.C."/>
            <person name="Nielsen K.F."/>
            <person name="Lyhne E.K."/>
            <person name="Kogle M.E."/>
            <person name="Kuo A."/>
            <person name="Riley R."/>
            <person name="Clum A."/>
            <person name="Nolan M."/>
            <person name="Lipzen A."/>
            <person name="Salamov A."/>
            <person name="Henrissat B."/>
            <person name="Wiebenga A."/>
            <person name="De vries R.P."/>
            <person name="Grigoriev I.V."/>
            <person name="Mortensen U.H."/>
            <person name="Andersen M.R."/>
            <person name="Baker S.E."/>
        </authorList>
    </citation>
    <scope>NUCLEOTIDE SEQUENCE</scope>
    <source>
        <strain evidence="4">CBS 122712</strain>
    </source>
</reference>